<gene>
    <name evidence="6" type="ORF">SAMN05421637_1385</name>
</gene>
<dbReference type="GO" id="GO:0006285">
    <property type="term" value="P:base-excision repair, AP site formation"/>
    <property type="evidence" value="ECO:0007669"/>
    <property type="project" value="InterPro"/>
</dbReference>
<dbReference type="Pfam" id="PF03167">
    <property type="entry name" value="UDG"/>
    <property type="match status" value="1"/>
</dbReference>
<evidence type="ECO:0000256" key="3">
    <source>
        <dbReference type="ARBA" id="ARBA00023204"/>
    </source>
</evidence>
<evidence type="ECO:0000256" key="4">
    <source>
        <dbReference type="SAM" id="MobiDB-lite"/>
    </source>
</evidence>
<dbReference type="SUPFAM" id="SSF52141">
    <property type="entry name" value="Uracil-DNA glycosylase-like"/>
    <property type="match status" value="1"/>
</dbReference>
<dbReference type="Proteomes" id="UP000183315">
    <property type="component" value="Unassembled WGS sequence"/>
</dbReference>
<dbReference type="AlphaFoldDB" id="A0A1H6XTY4"/>
<keyword evidence="1" id="KW-0227">DNA damage</keyword>
<dbReference type="CDD" id="cd10028">
    <property type="entry name" value="UDG-F2_TDG_MUG"/>
    <property type="match status" value="1"/>
</dbReference>
<dbReference type="OrthoDB" id="9799921at2"/>
<proteinExistence type="predicted"/>
<dbReference type="Gene3D" id="3.40.470.10">
    <property type="entry name" value="Uracil-DNA glycosylase-like domain"/>
    <property type="match status" value="1"/>
</dbReference>
<reference evidence="7" key="1">
    <citation type="submission" date="2016-10" db="EMBL/GenBank/DDBJ databases">
        <authorList>
            <person name="Varghese N."/>
        </authorList>
    </citation>
    <scope>NUCLEOTIDE SEQUENCE [LARGE SCALE GENOMIC DNA]</scope>
    <source>
        <strain evidence="7">DSM 24868</strain>
    </source>
</reference>
<evidence type="ECO:0000313" key="7">
    <source>
        <dbReference type="Proteomes" id="UP000183315"/>
    </source>
</evidence>
<keyword evidence="3" id="KW-0234">DNA repair</keyword>
<dbReference type="PANTHER" id="PTHR12159">
    <property type="entry name" value="G/T AND G/U MISMATCH-SPECIFIC DNA GLYCOSYLASE"/>
    <property type="match status" value="1"/>
</dbReference>
<evidence type="ECO:0000259" key="5">
    <source>
        <dbReference type="Pfam" id="PF03167"/>
    </source>
</evidence>
<name>A0A1H6XTY4_9MICO</name>
<dbReference type="GO" id="GO:0004844">
    <property type="term" value="F:uracil DNA N-glycosylase activity"/>
    <property type="evidence" value="ECO:0007669"/>
    <property type="project" value="TreeGrafter"/>
</dbReference>
<sequence length="197" mass="21205">MSIGREVPDGPPGTPRSDVLPDHLAPGLRAVFCGTAPGLASAARGHYYAGPGNRFWDYLGEAGIVPVPLGPEDDARVLEHGIGLTDLVKTMAQSHDRGLPYDVPALAAKVAEHRPAWVAFTSKEAGTQAARWLGRPRPGLGAQGWTFEGARVFVLPSPSGRNQGRASYDGRPTRLEWWAEVGALLREVRRDAGREIR</sequence>
<evidence type="ECO:0000256" key="1">
    <source>
        <dbReference type="ARBA" id="ARBA00022763"/>
    </source>
</evidence>
<dbReference type="InterPro" id="IPR015637">
    <property type="entry name" value="MUG/TDG"/>
</dbReference>
<feature type="domain" description="Uracil-DNA glycosylase-like" evidence="5">
    <location>
        <begin position="21"/>
        <end position="179"/>
    </location>
</feature>
<keyword evidence="2" id="KW-0378">Hydrolase</keyword>
<protein>
    <submittedName>
        <fullName evidence="6">G/U mismatch-specific uracil-DNA glycosylase</fullName>
    </submittedName>
</protein>
<dbReference type="PANTHER" id="PTHR12159:SF9">
    <property type="entry name" value="G_T MISMATCH-SPECIFIC THYMINE DNA GLYCOSYLASE"/>
    <property type="match status" value="1"/>
</dbReference>
<keyword evidence="7" id="KW-1185">Reference proteome</keyword>
<evidence type="ECO:0000313" key="6">
    <source>
        <dbReference type="EMBL" id="SEJ31636.1"/>
    </source>
</evidence>
<dbReference type="STRING" id="1043493.SAMN05421637_1385"/>
<dbReference type="GO" id="GO:0008263">
    <property type="term" value="F:pyrimidine-specific mismatch base pair DNA N-glycosylase activity"/>
    <property type="evidence" value="ECO:0007669"/>
    <property type="project" value="TreeGrafter"/>
</dbReference>
<dbReference type="eggNOG" id="COG3663">
    <property type="taxonomic scope" value="Bacteria"/>
</dbReference>
<dbReference type="InterPro" id="IPR005122">
    <property type="entry name" value="Uracil-DNA_glycosylase-like"/>
</dbReference>
<evidence type="ECO:0000256" key="2">
    <source>
        <dbReference type="ARBA" id="ARBA00022801"/>
    </source>
</evidence>
<accession>A0A1H6XTY4</accession>
<dbReference type="InterPro" id="IPR036895">
    <property type="entry name" value="Uracil-DNA_glycosylase-like_sf"/>
</dbReference>
<dbReference type="EMBL" id="FNZI01000003">
    <property type="protein sequence ID" value="SEJ31636.1"/>
    <property type="molecule type" value="Genomic_DNA"/>
</dbReference>
<feature type="region of interest" description="Disordered" evidence="4">
    <location>
        <begin position="1"/>
        <end position="20"/>
    </location>
</feature>
<organism evidence="6 7">
    <name type="scientific">Demequina mangrovi</name>
    <dbReference type="NCBI Taxonomy" id="1043493"/>
    <lineage>
        <taxon>Bacteria</taxon>
        <taxon>Bacillati</taxon>
        <taxon>Actinomycetota</taxon>
        <taxon>Actinomycetes</taxon>
        <taxon>Micrococcales</taxon>
        <taxon>Demequinaceae</taxon>
        <taxon>Demequina</taxon>
    </lineage>
</organism>